<dbReference type="AlphaFoldDB" id="A0A0U5BCU6"/>
<feature type="domain" description="DUF6036" evidence="2">
    <location>
        <begin position="15"/>
        <end position="132"/>
    </location>
</feature>
<gene>
    <name evidence="3" type="ORF">MalAC0309_1222</name>
</gene>
<evidence type="ECO:0000256" key="1">
    <source>
        <dbReference type="SAM" id="MobiDB-lite"/>
    </source>
</evidence>
<sequence>MTTLNRDAIIDGLRDVIRELHRHGEPASIRIIGGAAILLRYDADRRVTVDIDASIHTNAHLDEIVATIAARRGWPRDWLNNAARTFIPIAAEPLWEPLHDDGVVSIDIATPGSLLAMKLRAARPQRDGADIALLMRLLNVSTVDEAEAVFEHYFPGELPPDKAYPLVESLLAQGLPPAPIPPANPHFGDTRPGAAAR</sequence>
<reference evidence="4" key="1">
    <citation type="submission" date="2015-12" db="EMBL/GenBank/DDBJ databases">
        <authorList>
            <person name="Shamseldin A."/>
            <person name="Moawad H."/>
            <person name="Abd El-Rahim W.M."/>
            <person name="Sadowsky M.J."/>
        </authorList>
    </citation>
    <scope>NUCLEOTIDE SEQUENCE [LARGE SCALE GENOMIC DNA]</scope>
    <source>
        <strain evidence="4">JAM AC0309</strain>
    </source>
</reference>
<evidence type="ECO:0000259" key="2">
    <source>
        <dbReference type="Pfam" id="PF19502"/>
    </source>
</evidence>
<dbReference type="InterPro" id="IPR045792">
    <property type="entry name" value="DUF6036"/>
</dbReference>
<reference evidence="3 4" key="2">
    <citation type="submission" date="2016-01" db="EMBL/GenBank/DDBJ databases">
        <title>Microcella alkaliphila JAM AC0309 whole genome shotgun sequence.</title>
        <authorList>
            <person name="Kurata A."/>
            <person name="Hirose Y."/>
            <person name="Kishimoto N."/>
            <person name="Kobayashi T."/>
        </authorList>
    </citation>
    <scope>NUCLEOTIDE SEQUENCE [LARGE SCALE GENOMIC DNA]</scope>
    <source>
        <strain evidence="3 4">JAM AC0309</strain>
    </source>
</reference>
<proteinExistence type="predicted"/>
<evidence type="ECO:0000313" key="3">
    <source>
        <dbReference type="EMBL" id="BAU32079.1"/>
    </source>
</evidence>
<name>A0A0U5BCU6_9MICO</name>
<accession>A0A0U5BCU6</accession>
<protein>
    <recommendedName>
        <fullName evidence="2">DUF6036 domain-containing protein</fullName>
    </recommendedName>
</protein>
<dbReference type="KEGG" id="malk:MalAC0309_1222"/>
<evidence type="ECO:0000313" key="4">
    <source>
        <dbReference type="Proteomes" id="UP000218965"/>
    </source>
</evidence>
<organism evidence="3 4">
    <name type="scientific">Microcella alkaliphila</name>
    <dbReference type="NCBI Taxonomy" id="279828"/>
    <lineage>
        <taxon>Bacteria</taxon>
        <taxon>Bacillati</taxon>
        <taxon>Actinomycetota</taxon>
        <taxon>Actinomycetes</taxon>
        <taxon>Micrococcales</taxon>
        <taxon>Microbacteriaceae</taxon>
        <taxon>Microcella</taxon>
    </lineage>
</organism>
<dbReference type="Proteomes" id="UP000218965">
    <property type="component" value="Chromosome"/>
</dbReference>
<feature type="region of interest" description="Disordered" evidence="1">
    <location>
        <begin position="178"/>
        <end position="197"/>
    </location>
</feature>
<dbReference type="RefSeq" id="WP_197702261.1">
    <property type="nucleotide sequence ID" value="NZ_AP017315.1"/>
</dbReference>
<dbReference type="Pfam" id="PF19502">
    <property type="entry name" value="DUF6036"/>
    <property type="match status" value="1"/>
</dbReference>
<dbReference type="EMBL" id="AP017315">
    <property type="protein sequence ID" value="BAU32079.1"/>
    <property type="molecule type" value="Genomic_DNA"/>
</dbReference>